<keyword evidence="2" id="KW-0325">Glycoprotein</keyword>
<feature type="domain" description="Sulfotransferase" evidence="3">
    <location>
        <begin position="4"/>
        <end position="200"/>
    </location>
</feature>
<dbReference type="AlphaFoldDB" id="A0A7U4DMR6"/>
<dbReference type="PANTHER" id="PTHR10605:SF56">
    <property type="entry name" value="BIFUNCTIONAL HEPARAN SULFATE N-DEACETYLASE_N-SULFOTRANSFERASE"/>
    <property type="match status" value="1"/>
</dbReference>
<reference evidence="4 5" key="1">
    <citation type="journal article" date="2011" name="Stand. Genomic Sci.">
        <title>Complete genome sequence of Desulfobulbus propionicus type strain (1pr3).</title>
        <authorList>
            <person name="Pagani I."/>
            <person name="Lapidus A."/>
            <person name="Nolan M."/>
            <person name="Lucas S."/>
            <person name="Hammon N."/>
            <person name="Deshpande S."/>
            <person name="Cheng J.F."/>
            <person name="Chertkov O."/>
            <person name="Davenport K."/>
            <person name="Tapia R."/>
            <person name="Han C."/>
            <person name="Goodwin L."/>
            <person name="Pitluck S."/>
            <person name="Liolios K."/>
            <person name="Mavromatis K."/>
            <person name="Ivanova N."/>
            <person name="Mikhailova N."/>
            <person name="Pati A."/>
            <person name="Chen A."/>
            <person name="Palaniappan K."/>
            <person name="Land M."/>
            <person name="Hauser L."/>
            <person name="Chang Y.J."/>
            <person name="Jeffries C.D."/>
            <person name="Detter J.C."/>
            <person name="Brambilla E."/>
            <person name="Kannan K.P."/>
            <person name="Djao O.D."/>
            <person name="Rohde M."/>
            <person name="Pukall R."/>
            <person name="Spring S."/>
            <person name="Goker M."/>
            <person name="Sikorski J."/>
            <person name="Woyke T."/>
            <person name="Bristow J."/>
            <person name="Eisen J.A."/>
            <person name="Markowitz V."/>
            <person name="Hugenholtz P."/>
            <person name="Kyrpides N.C."/>
            <person name="Klenk H.P."/>
        </authorList>
    </citation>
    <scope>NUCLEOTIDE SEQUENCE [LARGE SCALE GENOMIC DNA]</scope>
    <source>
        <strain evidence="5">ATCC 33891 / DSM 2032 / 1pr3</strain>
    </source>
</reference>
<proteinExistence type="predicted"/>
<keyword evidence="5" id="KW-1185">Reference proteome</keyword>
<name>A0A7U4DMR6_DESPD</name>
<organism evidence="4 5">
    <name type="scientific">Desulfobulbus propionicus (strain ATCC 33891 / DSM 2032 / VKM B-1956 / 1pr3)</name>
    <dbReference type="NCBI Taxonomy" id="577650"/>
    <lineage>
        <taxon>Bacteria</taxon>
        <taxon>Pseudomonadati</taxon>
        <taxon>Thermodesulfobacteriota</taxon>
        <taxon>Desulfobulbia</taxon>
        <taxon>Desulfobulbales</taxon>
        <taxon>Desulfobulbaceae</taxon>
        <taxon>Desulfobulbus</taxon>
    </lineage>
</organism>
<dbReference type="EMBL" id="CP002364">
    <property type="protein sequence ID" value="ADW16254.1"/>
    <property type="molecule type" value="Genomic_DNA"/>
</dbReference>
<protein>
    <submittedName>
        <fullName evidence="4">Sulfotransferase</fullName>
    </submittedName>
</protein>
<dbReference type="Pfam" id="PF00685">
    <property type="entry name" value="Sulfotransfer_1"/>
    <property type="match status" value="1"/>
</dbReference>
<sequence length="293" mass="34155">MKKPNFFIVGAPKCGTTSLVAWLSEHPQIYMSPRKEPHHFNTDQNHIIIKERKSYERLFHQATSAHVAVGEASTGYLYSRDAVRNIEHYSPNSRYIVCLRNPVEMAYSFHEQQIFNGNEHIRDFEHAWLLSEARSRGEHVSLWCREPRLLAYGDVCKLGAQMARLYTQIADDRVLPVLLDDVKADPQSSYQRVLQFLQVEDDGRSDFPAKNPAKERQSMLLHRIIQLLGHTRRIFGTGRTWGILSSLSRRNVKYRSRAPLSDEMRHTLKEYFREDILLLSEVLKRDLSHWVSP</sequence>
<dbReference type="Gene3D" id="3.40.50.300">
    <property type="entry name" value="P-loop containing nucleotide triphosphate hydrolases"/>
    <property type="match status" value="1"/>
</dbReference>
<evidence type="ECO:0000256" key="2">
    <source>
        <dbReference type="ARBA" id="ARBA00023180"/>
    </source>
</evidence>
<dbReference type="KEGG" id="dpr:Despr_0060"/>
<evidence type="ECO:0000256" key="1">
    <source>
        <dbReference type="ARBA" id="ARBA00022679"/>
    </source>
</evidence>
<dbReference type="InterPro" id="IPR027417">
    <property type="entry name" value="P-loop_NTPase"/>
</dbReference>
<dbReference type="SUPFAM" id="SSF52540">
    <property type="entry name" value="P-loop containing nucleoside triphosphate hydrolases"/>
    <property type="match status" value="1"/>
</dbReference>
<evidence type="ECO:0000259" key="3">
    <source>
        <dbReference type="Pfam" id="PF00685"/>
    </source>
</evidence>
<dbReference type="GO" id="GO:0008146">
    <property type="term" value="F:sulfotransferase activity"/>
    <property type="evidence" value="ECO:0007669"/>
    <property type="project" value="InterPro"/>
</dbReference>
<dbReference type="PANTHER" id="PTHR10605">
    <property type="entry name" value="HEPARAN SULFATE SULFOTRANSFERASE"/>
    <property type="match status" value="1"/>
</dbReference>
<dbReference type="InterPro" id="IPR000863">
    <property type="entry name" value="Sulfotransferase_dom"/>
</dbReference>
<dbReference type="InterPro" id="IPR037359">
    <property type="entry name" value="NST/OST"/>
</dbReference>
<keyword evidence="1" id="KW-0808">Transferase</keyword>
<gene>
    <name evidence="4" type="ordered locus">Despr_0060</name>
</gene>
<evidence type="ECO:0000313" key="4">
    <source>
        <dbReference type="EMBL" id="ADW16254.1"/>
    </source>
</evidence>
<dbReference type="Proteomes" id="UP000006365">
    <property type="component" value="Chromosome"/>
</dbReference>
<evidence type="ECO:0000313" key="5">
    <source>
        <dbReference type="Proteomes" id="UP000006365"/>
    </source>
</evidence>
<accession>A0A7U4DMR6</accession>
<dbReference type="RefSeq" id="WP_015722802.1">
    <property type="nucleotide sequence ID" value="NC_014972.1"/>
</dbReference>